<dbReference type="GO" id="GO:0007163">
    <property type="term" value="P:establishment or maintenance of cell polarity"/>
    <property type="evidence" value="ECO:0007669"/>
    <property type="project" value="UniProtKB-ARBA"/>
</dbReference>
<dbReference type="FunFam" id="2.60.40.60:FF:000168">
    <property type="entry name" value="Cadherin-related family member 2"/>
    <property type="match status" value="1"/>
</dbReference>
<feature type="domain" description="Cadherin" evidence="14">
    <location>
        <begin position="1313"/>
        <end position="1420"/>
    </location>
</feature>
<dbReference type="FunFam" id="2.60.40.60:FF:000020">
    <property type="entry name" value="Dachsous cadherin-related 1b"/>
    <property type="match status" value="1"/>
</dbReference>
<keyword evidence="10" id="KW-1015">Disulfide bond</keyword>
<dbReference type="GO" id="GO:0048513">
    <property type="term" value="P:animal organ development"/>
    <property type="evidence" value="ECO:0007669"/>
    <property type="project" value="UniProtKB-ARBA"/>
</dbReference>
<comment type="subcellular location">
    <subcellularLocation>
        <location evidence="1">Cell membrane</location>
        <topology evidence="1">Single-pass type I membrane protein</topology>
    </subcellularLocation>
</comment>
<dbReference type="PROSITE" id="PS50268">
    <property type="entry name" value="CADHERIN_2"/>
    <property type="match status" value="14"/>
</dbReference>
<feature type="domain" description="Cadherin" evidence="14">
    <location>
        <begin position="747"/>
        <end position="854"/>
    </location>
</feature>
<dbReference type="GO" id="GO:0048731">
    <property type="term" value="P:system development"/>
    <property type="evidence" value="ECO:0007669"/>
    <property type="project" value="UniProtKB-ARBA"/>
</dbReference>
<dbReference type="GO" id="GO:0005509">
    <property type="term" value="F:calcium ion binding"/>
    <property type="evidence" value="ECO:0007669"/>
    <property type="project" value="UniProtKB-UniRule"/>
</dbReference>
<dbReference type="GO" id="GO:0001736">
    <property type="term" value="P:establishment of planar polarity"/>
    <property type="evidence" value="ECO:0007669"/>
    <property type="project" value="UniProtKB-ARBA"/>
</dbReference>
<evidence type="ECO:0000256" key="1">
    <source>
        <dbReference type="ARBA" id="ARBA00004251"/>
    </source>
</evidence>
<evidence type="ECO:0000313" key="15">
    <source>
        <dbReference type="EMBL" id="MBY70587.1"/>
    </source>
</evidence>
<evidence type="ECO:0000256" key="11">
    <source>
        <dbReference type="ARBA" id="ARBA00023180"/>
    </source>
</evidence>
<feature type="transmembrane region" description="Helical" evidence="13">
    <location>
        <begin position="49"/>
        <end position="68"/>
    </location>
</feature>
<evidence type="ECO:0000256" key="6">
    <source>
        <dbReference type="ARBA" id="ARBA00022837"/>
    </source>
</evidence>
<dbReference type="GO" id="GO:0008013">
    <property type="term" value="F:beta-catenin binding"/>
    <property type="evidence" value="ECO:0007669"/>
    <property type="project" value="TreeGrafter"/>
</dbReference>
<accession>A0A2S2PYJ3</accession>
<feature type="transmembrane region" description="Helical" evidence="13">
    <location>
        <begin position="1761"/>
        <end position="1786"/>
    </location>
</feature>
<dbReference type="InterPro" id="IPR002126">
    <property type="entry name" value="Cadherin-like_dom"/>
</dbReference>
<protein>
    <submittedName>
        <fullName evidence="15">Cadherin-23</fullName>
    </submittedName>
</protein>
<dbReference type="OrthoDB" id="6491773at2759"/>
<evidence type="ECO:0000256" key="4">
    <source>
        <dbReference type="ARBA" id="ARBA00022729"/>
    </source>
</evidence>
<dbReference type="FunFam" id="2.60.40.60:FF:000039">
    <property type="entry name" value="FAT atypical cadherin 3"/>
    <property type="match status" value="1"/>
</dbReference>
<feature type="domain" description="Cadherin" evidence="14">
    <location>
        <begin position="988"/>
        <end position="1090"/>
    </location>
</feature>
<feature type="domain" description="Cadherin" evidence="14">
    <location>
        <begin position="1425"/>
        <end position="1541"/>
    </location>
</feature>
<dbReference type="Gene3D" id="2.60.40.60">
    <property type="entry name" value="Cadherins"/>
    <property type="match status" value="14"/>
</dbReference>
<feature type="domain" description="Cadherin" evidence="14">
    <location>
        <begin position="1202"/>
        <end position="1310"/>
    </location>
</feature>
<dbReference type="FunFam" id="2.60.40.60:FF:000033">
    <property type="entry name" value="FAT atypical cadherin 1"/>
    <property type="match status" value="1"/>
</dbReference>
<proteinExistence type="predicted"/>
<reference evidence="15" key="1">
    <citation type="submission" date="2018-04" db="EMBL/GenBank/DDBJ databases">
        <title>Transcriptome assembly of Sipha flava.</title>
        <authorList>
            <person name="Scully E.D."/>
            <person name="Geib S.M."/>
            <person name="Palmer N.A."/>
            <person name="Koch K."/>
            <person name="Bradshaw J."/>
            <person name="Heng-Moss T."/>
            <person name="Sarath G."/>
        </authorList>
    </citation>
    <scope>NUCLEOTIDE SEQUENCE</scope>
</reference>
<dbReference type="GO" id="GO:0045296">
    <property type="term" value="F:cadherin binding"/>
    <property type="evidence" value="ECO:0007669"/>
    <property type="project" value="TreeGrafter"/>
</dbReference>
<feature type="domain" description="Cadherin" evidence="14">
    <location>
        <begin position="856"/>
        <end position="979"/>
    </location>
</feature>
<dbReference type="CDD" id="cd11304">
    <property type="entry name" value="Cadherin_repeat"/>
    <property type="match status" value="14"/>
</dbReference>
<dbReference type="SUPFAM" id="SSF49313">
    <property type="entry name" value="Cadherin-like"/>
    <property type="match status" value="14"/>
</dbReference>
<dbReference type="FunFam" id="2.60.40.60:FF:000266">
    <property type="entry name" value="Cadherin 23"/>
    <property type="match status" value="1"/>
</dbReference>
<dbReference type="GO" id="GO:0016477">
    <property type="term" value="P:cell migration"/>
    <property type="evidence" value="ECO:0007669"/>
    <property type="project" value="TreeGrafter"/>
</dbReference>
<dbReference type="InterPro" id="IPR020894">
    <property type="entry name" value="Cadherin_CS"/>
</dbReference>
<dbReference type="Pfam" id="PF00028">
    <property type="entry name" value="Cadherin"/>
    <property type="match status" value="10"/>
</dbReference>
<keyword evidence="2" id="KW-0245">EGF-like domain</keyword>
<feature type="domain" description="Cadherin" evidence="14">
    <location>
        <begin position="1542"/>
        <end position="1663"/>
    </location>
</feature>
<dbReference type="PANTHER" id="PTHR24027">
    <property type="entry name" value="CADHERIN-23"/>
    <property type="match status" value="1"/>
</dbReference>
<evidence type="ECO:0000259" key="14">
    <source>
        <dbReference type="PROSITE" id="PS50268"/>
    </source>
</evidence>
<keyword evidence="7" id="KW-0130">Cell adhesion</keyword>
<gene>
    <name evidence="15" type="primary">Cdh23_1</name>
    <name evidence="15" type="ORF">g.69818</name>
</gene>
<feature type="domain" description="Cadherin" evidence="14">
    <location>
        <begin position="299"/>
        <end position="415"/>
    </location>
</feature>
<dbReference type="FunFam" id="2.60.40.60:FF:000092">
    <property type="entry name" value="Protocadherin 8"/>
    <property type="match status" value="1"/>
</dbReference>
<feature type="domain" description="Cadherin" evidence="14">
    <location>
        <begin position="416"/>
        <end position="537"/>
    </location>
</feature>
<feature type="domain" description="Cadherin" evidence="14">
    <location>
        <begin position="640"/>
        <end position="746"/>
    </location>
</feature>
<feature type="domain" description="Cadherin" evidence="14">
    <location>
        <begin position="86"/>
        <end position="180"/>
    </location>
</feature>
<name>A0A2S2PYJ3_9HEMI</name>
<evidence type="ECO:0000256" key="10">
    <source>
        <dbReference type="ARBA" id="ARBA00023157"/>
    </source>
</evidence>
<organism evidence="15">
    <name type="scientific">Sipha flava</name>
    <name type="common">yellow sugarcane aphid</name>
    <dbReference type="NCBI Taxonomy" id="143950"/>
    <lineage>
        <taxon>Eukaryota</taxon>
        <taxon>Metazoa</taxon>
        <taxon>Ecdysozoa</taxon>
        <taxon>Arthropoda</taxon>
        <taxon>Hexapoda</taxon>
        <taxon>Insecta</taxon>
        <taxon>Pterygota</taxon>
        <taxon>Neoptera</taxon>
        <taxon>Paraneoptera</taxon>
        <taxon>Hemiptera</taxon>
        <taxon>Sternorrhyncha</taxon>
        <taxon>Aphidomorpha</taxon>
        <taxon>Aphidoidea</taxon>
        <taxon>Aphididae</taxon>
        <taxon>Sipha</taxon>
    </lineage>
</organism>
<feature type="domain" description="Cadherin" evidence="14">
    <location>
        <begin position="1091"/>
        <end position="1201"/>
    </location>
</feature>
<keyword evidence="4" id="KW-0732">Signal</keyword>
<evidence type="ECO:0000256" key="12">
    <source>
        <dbReference type="PROSITE-ProRule" id="PRU00043"/>
    </source>
</evidence>
<evidence type="ECO:0000256" key="3">
    <source>
        <dbReference type="ARBA" id="ARBA00022692"/>
    </source>
</evidence>
<evidence type="ECO:0000256" key="9">
    <source>
        <dbReference type="ARBA" id="ARBA00023136"/>
    </source>
</evidence>
<feature type="domain" description="Cadherin" evidence="14">
    <location>
        <begin position="538"/>
        <end position="639"/>
    </location>
</feature>
<dbReference type="InterPro" id="IPR015919">
    <property type="entry name" value="Cadherin-like_sf"/>
</dbReference>
<dbReference type="SMART" id="SM00112">
    <property type="entry name" value="CA"/>
    <property type="match status" value="14"/>
</dbReference>
<evidence type="ECO:0000256" key="7">
    <source>
        <dbReference type="ARBA" id="ARBA00022889"/>
    </source>
</evidence>
<keyword evidence="8 13" id="KW-1133">Transmembrane helix</keyword>
<evidence type="ECO:0000256" key="8">
    <source>
        <dbReference type="ARBA" id="ARBA00022989"/>
    </source>
</evidence>
<dbReference type="PANTHER" id="PTHR24027:SF438">
    <property type="entry name" value="CADHERIN 23"/>
    <property type="match status" value="1"/>
</dbReference>
<evidence type="ECO:0000256" key="13">
    <source>
        <dbReference type="SAM" id="Phobius"/>
    </source>
</evidence>
<keyword evidence="11" id="KW-0325">Glycoprotein</keyword>
<sequence>MCVYCARVSCYCRVTLRGELVSRRNRRPTGPVDTKRNAHIPRPMAYGRWLLLIISFLVFSGPPSGWALSSNNRPPQFLPGGDMARFSVSEDTPVGKSVYKLLAIDPDGSRVSYTISGQYFSVDRSTGVVTLVKGLDRETLDSLEVVISVTDEPIGDSDTNTVSLRREIAVIDVNDNPPEFLGRPYSFSVSEDTPVGTIIYRNITVVDKDVGLNGEIVMTCIQNNEPCVTFNLLTEKVSSGTYVGSIRLARPLDFDTVSSYKLTVRASDGGVGTVKNALSSTANVSVVVRDVQDERPVFTNSPYSIVIDENTPAGVRVLKVTAEDGDAGSKRPVVLSVDDDLLGYFTIKNESNGTAYVFTSENPIDREDRVVADAGGIYTFRLKATELINNEVPGDVSYEIVTVVIQDVDDEKPEFNQNSFTTSVSEDISIGTPLPGLNIIVNDKDLGDNGRYVLAMRAFDSRVSNWFKIIPETALGRTNVLIRLVENEGFDYDAGITDIEFDIVAMYQDTISGGFKEASAAHVKINVIDANDNLPKFDQSTYAYSIPENLIPGSKIANLTATDIDSGINSKITYSLQGFGMDKFNSDPELGGIYLTSKVDYEQQSSYSLTMEAKDGGNRSTHVVILVEIVDVNDNAPVFNFPEYKRTIREGGTEFQPKFFVQATDVDSGLNSMIRYSVVSSNYRDVVLVNPNSGELTLASPVSSSHTSRGQYEVVIRATDLGTPSLHSDVNVFVRVGVSGNQRPVFKNLTYSVTIPENAPRASEILRVRATDPDGPDNLIEYSMVNSNDNFHINKKTGAISVSERAILDLDSAAATSRYHLVAIAMDSGLPIRELAHADVYINVTDVNDKPPKFDDNASYIVYVPEMTDVGTVVFKVNAVDPDQNASVKYAIVEPIRASDKTGLQLKNTSSYNFKEVFSINKHTGEIKVNSSLNHQMASVIVLTIRAVDMNAVENVQDQFDQVEITFFVKPFKNKNPLFTNGGWSSEDSSTLVLKVDEESPIGSELVQLRAIDVLTNGSLYDFKAVTAVPRQIAMDYAGKVILTERLDYETLENKTLTFQVKVTTEDGERSTSKTIVIEVQDVNDNSPEFEYPIYRTSLVESSPKGTVVLSARANDKDLPTSQNGMIRYHLGGENSNLFTVDPISGEIKVSGNGAIDREKTPFLKLTLFASDTPQGGPQQKISSVPVQIDVKDINDNAPEFDSSIYIAVVLENVIPETSVLNVSAHDPDEGSAGLVHYKLIDEQQLKGFLYISSTNGEIRTSKRLTGKGRSDPYEMKIRAEDNGEPGMFTDVKLSLYISNIIENDGVPMFVHPTSDEIAYISENASMGSLVFRALATDPDDPNTLEGTIHYSFLEDTKDSSVFSIDSETGLITTKAILDRESQEKYSLVLVAKDLGDIPQQSTKMFNVIVTDVDDNKPVFNRSVEEKPLMMEVEEESPRDTLVGYLTAYDPDIGENALIDYIITDGNEGNVFYLNVSDNIAEIRINGNIDRESVSEYILTIKCFKHKTKAYSLQKTYNKQDPSERQVVIKVLDIDDNLPKFVDENMTLGVRVSVPLDTLVATIQATDVDSSAEQITYHITNLTFAHISDSQEEIKSWPFFLDQLTGQIRTTSSMVSYSEGHFNIMVAAVNSDIPGRHSNTTIKIFIVKDRGLLKFVFTRPPNIVGHYIKMFKEDVEKSLGISQASLNLYDTQFYSKNDGSLDFSSTGSCFQLVGPNNYNPKDTISLLEDPSNHELKNVYKKYEVKNIERCSPRQMKSAVTWVQISMLGIAIFIGIVSFFAICLLCCSYKKWKRLR</sequence>
<dbReference type="GO" id="GO:0016342">
    <property type="term" value="C:catenin complex"/>
    <property type="evidence" value="ECO:0007669"/>
    <property type="project" value="TreeGrafter"/>
</dbReference>
<dbReference type="PROSITE" id="PS00232">
    <property type="entry name" value="CADHERIN_1"/>
    <property type="match status" value="5"/>
</dbReference>
<dbReference type="EMBL" id="GGMS01001384">
    <property type="protein sequence ID" value="MBY70587.1"/>
    <property type="molecule type" value="Transcribed_RNA"/>
</dbReference>
<keyword evidence="5" id="KW-0677">Repeat</keyword>
<dbReference type="GO" id="GO:0030154">
    <property type="term" value="P:cell differentiation"/>
    <property type="evidence" value="ECO:0007669"/>
    <property type="project" value="UniProtKB-ARBA"/>
</dbReference>
<keyword evidence="6 12" id="KW-0106">Calcium</keyword>
<feature type="domain" description="Cadherin" evidence="14">
    <location>
        <begin position="181"/>
        <end position="298"/>
    </location>
</feature>
<keyword evidence="9 13" id="KW-0472">Membrane</keyword>
<evidence type="ECO:0000256" key="5">
    <source>
        <dbReference type="ARBA" id="ARBA00022737"/>
    </source>
</evidence>
<dbReference type="GO" id="GO:0048589">
    <property type="term" value="P:developmental growth"/>
    <property type="evidence" value="ECO:0007669"/>
    <property type="project" value="UniProtKB-ARBA"/>
</dbReference>
<dbReference type="PRINTS" id="PR00205">
    <property type="entry name" value="CADHERIN"/>
</dbReference>
<dbReference type="InterPro" id="IPR039808">
    <property type="entry name" value="Cadherin"/>
</dbReference>
<dbReference type="GO" id="GO:0007156">
    <property type="term" value="P:homophilic cell adhesion via plasma membrane adhesion molecules"/>
    <property type="evidence" value="ECO:0007669"/>
    <property type="project" value="InterPro"/>
</dbReference>
<keyword evidence="3 13" id="KW-0812">Transmembrane</keyword>
<dbReference type="FunFam" id="2.60.40.60:FF:000118">
    <property type="entry name" value="protocadherin Fat 4"/>
    <property type="match status" value="1"/>
</dbReference>
<evidence type="ECO:0000256" key="2">
    <source>
        <dbReference type="ARBA" id="ARBA00022536"/>
    </source>
</evidence>
<dbReference type="GO" id="GO:0008104">
    <property type="term" value="P:intracellular protein localization"/>
    <property type="evidence" value="ECO:0007669"/>
    <property type="project" value="UniProtKB-ARBA"/>
</dbReference>